<dbReference type="PROSITE" id="PS50103">
    <property type="entry name" value="ZF_C3H1"/>
    <property type="match status" value="1"/>
</dbReference>
<feature type="region of interest" description="Disordered" evidence="6">
    <location>
        <begin position="394"/>
        <end position="424"/>
    </location>
</feature>
<keyword evidence="2 5" id="KW-0479">Metal-binding</keyword>
<organism evidence="10">
    <name type="scientific">Anisakis simplex</name>
    <name type="common">Herring worm</name>
    <dbReference type="NCBI Taxonomy" id="6269"/>
    <lineage>
        <taxon>Eukaryota</taxon>
        <taxon>Metazoa</taxon>
        <taxon>Ecdysozoa</taxon>
        <taxon>Nematoda</taxon>
        <taxon>Chromadorea</taxon>
        <taxon>Rhabditida</taxon>
        <taxon>Spirurina</taxon>
        <taxon>Ascaridomorpha</taxon>
        <taxon>Ascaridoidea</taxon>
        <taxon>Anisakidae</taxon>
        <taxon>Anisakis</taxon>
        <taxon>Anisakis simplex complex</taxon>
    </lineage>
</organism>
<dbReference type="InterPro" id="IPR012337">
    <property type="entry name" value="RNaseH-like_sf"/>
</dbReference>
<dbReference type="InterPro" id="IPR036397">
    <property type="entry name" value="RNaseH_sf"/>
</dbReference>
<proteinExistence type="inferred from homology"/>
<dbReference type="InterPro" id="IPR000571">
    <property type="entry name" value="Znf_CCCH"/>
</dbReference>
<feature type="compositionally biased region" description="Basic and acidic residues" evidence="6">
    <location>
        <begin position="1"/>
        <end position="11"/>
    </location>
</feature>
<feature type="zinc finger region" description="C3H1-type" evidence="5">
    <location>
        <begin position="337"/>
        <end position="365"/>
    </location>
</feature>
<evidence type="ECO:0000313" key="8">
    <source>
        <dbReference type="EMBL" id="VDK17578.1"/>
    </source>
</evidence>
<dbReference type="GO" id="GO:0017069">
    <property type="term" value="F:snRNA binding"/>
    <property type="evidence" value="ECO:0007669"/>
    <property type="project" value="TreeGrafter"/>
</dbReference>
<dbReference type="GO" id="GO:0000175">
    <property type="term" value="F:3'-5'-RNA exonuclease activity"/>
    <property type="evidence" value="ECO:0007669"/>
    <property type="project" value="TreeGrafter"/>
</dbReference>
<name>A0A0M3IYS5_ANISI</name>
<evidence type="ECO:0000256" key="1">
    <source>
        <dbReference type="ARBA" id="ARBA00008372"/>
    </source>
</evidence>
<dbReference type="Gene3D" id="6.10.250.3220">
    <property type="match status" value="1"/>
</dbReference>
<dbReference type="GO" id="GO:0015030">
    <property type="term" value="C:Cajal body"/>
    <property type="evidence" value="ECO:0007669"/>
    <property type="project" value="TreeGrafter"/>
</dbReference>
<dbReference type="SUPFAM" id="SSF90229">
    <property type="entry name" value="CCCH zinc finger"/>
    <property type="match status" value="1"/>
</dbReference>
<evidence type="ECO:0000256" key="3">
    <source>
        <dbReference type="ARBA" id="ARBA00022771"/>
    </source>
</evidence>
<dbReference type="Proteomes" id="UP000267096">
    <property type="component" value="Unassembled WGS sequence"/>
</dbReference>
<feature type="domain" description="C3H1-type" evidence="7">
    <location>
        <begin position="337"/>
        <end position="365"/>
    </location>
</feature>
<sequence>MLDFDCHHEIKPSSSSGDGTQKISADAATVVDLRSHRGRISTIPVLEINKDNLNQLWTYLLVSIKNSSFISVDLELSGLGIEKGWLSQSINDRYKLIRKSAQSRAILSIGLTTFQLVKRKETETKKRIKYKCQVFNILTLCASAFTVEPDGLQFLASHSFDFNRLIKLGIPYASHDCGASGKNGFSGGYGTYSQKDSLRILWNEILCSSIPIAFHNGLIDLAFIYEHFYSTLPETLDDFVVNLSDWFMLDGDEGRPGLYDSKYLAEFVARMNASYLEYVFRKCSSRAYISVDFDSDLLRTNFINGINNDQKSFEQINCELPEEFREPVIIPRSVNDKDAQMICKKYAAFGFCPSNRRCYLSHNIDLVLDLEEQKQSKVRERRKRRYDYASKLLRSDETEPKGAESTSCSRKCSENSEDATNGHLNGSIENEIEMNNTEAQLRSFDDFKRAAIGCHRAGMDSFMTGFAVIFMSRMAILRTGELNPEHGNRLPLRGKPIPLLIHRSEFTMPTAEHCTQWERISIERERRRHLKNIQLNGIS</sequence>
<evidence type="ECO:0000313" key="10">
    <source>
        <dbReference type="WBParaSite" id="ASIM_0000040401-mRNA-1"/>
    </source>
</evidence>
<evidence type="ECO:0000256" key="6">
    <source>
        <dbReference type="SAM" id="MobiDB-lite"/>
    </source>
</evidence>
<dbReference type="EMBL" id="UYRR01000156">
    <property type="protein sequence ID" value="VDK17578.1"/>
    <property type="molecule type" value="Genomic_DNA"/>
</dbReference>
<feature type="compositionally biased region" description="Polar residues" evidence="6">
    <location>
        <begin position="12"/>
        <end position="22"/>
    </location>
</feature>
<reference evidence="10" key="1">
    <citation type="submission" date="2017-02" db="UniProtKB">
        <authorList>
            <consortium name="WormBaseParasite"/>
        </authorList>
    </citation>
    <scope>IDENTIFICATION</scope>
</reference>
<keyword evidence="3 5" id="KW-0863">Zinc-finger</keyword>
<dbReference type="Gene3D" id="3.30.420.10">
    <property type="entry name" value="Ribonuclease H-like superfamily/Ribonuclease H"/>
    <property type="match status" value="1"/>
</dbReference>
<evidence type="ECO:0000256" key="5">
    <source>
        <dbReference type="PROSITE-ProRule" id="PRU00723"/>
    </source>
</evidence>
<dbReference type="AlphaFoldDB" id="A0A0M3IYS5"/>
<evidence type="ECO:0000256" key="4">
    <source>
        <dbReference type="ARBA" id="ARBA00022833"/>
    </source>
</evidence>
<dbReference type="WBParaSite" id="ASIM_0000040401-mRNA-1">
    <property type="protein sequence ID" value="ASIM_0000040401-mRNA-1"/>
    <property type="gene ID" value="ASIM_0000040401"/>
</dbReference>
<dbReference type="GO" id="GO:0034472">
    <property type="term" value="P:snRNA 3'-end processing"/>
    <property type="evidence" value="ECO:0007669"/>
    <property type="project" value="TreeGrafter"/>
</dbReference>
<gene>
    <name evidence="8" type="ORF">ASIM_LOCUS308</name>
</gene>
<evidence type="ECO:0000313" key="9">
    <source>
        <dbReference type="Proteomes" id="UP000267096"/>
    </source>
</evidence>
<dbReference type="GO" id="GO:0008270">
    <property type="term" value="F:zinc ion binding"/>
    <property type="evidence" value="ECO:0007669"/>
    <property type="project" value="UniProtKB-KW"/>
</dbReference>
<dbReference type="SUPFAM" id="SSF53098">
    <property type="entry name" value="Ribonuclease H-like"/>
    <property type="match status" value="1"/>
</dbReference>
<reference evidence="8 9" key="2">
    <citation type="submission" date="2018-11" db="EMBL/GenBank/DDBJ databases">
        <authorList>
            <consortium name="Pathogen Informatics"/>
        </authorList>
    </citation>
    <scope>NUCLEOTIDE SEQUENCE [LARGE SCALE GENOMIC DNA]</scope>
</reference>
<dbReference type="Pfam" id="PF04857">
    <property type="entry name" value="CAF1"/>
    <property type="match status" value="2"/>
</dbReference>
<evidence type="ECO:0000256" key="2">
    <source>
        <dbReference type="ARBA" id="ARBA00022723"/>
    </source>
</evidence>
<feature type="region of interest" description="Disordered" evidence="6">
    <location>
        <begin position="1"/>
        <end position="22"/>
    </location>
</feature>
<dbReference type="PANTHER" id="PTHR15092:SF37">
    <property type="entry name" value="TARGET OF EGR1 PROTEIN 1"/>
    <property type="match status" value="1"/>
</dbReference>
<accession>A0A0M3IYS5</accession>
<dbReference type="InterPro" id="IPR051181">
    <property type="entry name" value="CAF1_poly(A)_ribonucleases"/>
</dbReference>
<comment type="similarity">
    <text evidence="1">Belongs to the CAF1 family.</text>
</comment>
<dbReference type="OrthoDB" id="414075at2759"/>
<dbReference type="PANTHER" id="PTHR15092">
    <property type="entry name" value="POLY A -SPECIFIC RIBONUCLEASE/TARGET OF EGR1, MEMBER 1"/>
    <property type="match status" value="1"/>
</dbReference>
<dbReference type="InterPro" id="IPR006941">
    <property type="entry name" value="RNase_CAF1"/>
</dbReference>
<protein>
    <submittedName>
        <fullName evidence="10">Target of EGR1 protein 1 (inferred by orthology to a human protein)</fullName>
    </submittedName>
</protein>
<keyword evidence="4 5" id="KW-0862">Zinc</keyword>
<dbReference type="InterPro" id="IPR036855">
    <property type="entry name" value="Znf_CCCH_sf"/>
</dbReference>
<evidence type="ECO:0000259" key="7">
    <source>
        <dbReference type="PROSITE" id="PS50103"/>
    </source>
</evidence>
<keyword evidence="9" id="KW-1185">Reference proteome</keyword>